<name>A0ABW3D3Q6_9BACL</name>
<dbReference type="Gene3D" id="3.10.450.40">
    <property type="match status" value="2"/>
</dbReference>
<keyword evidence="1" id="KW-0472">Membrane</keyword>
<feature type="domain" description="Cell wall elongation regulator TseB-like" evidence="2">
    <location>
        <begin position="39"/>
        <end position="83"/>
    </location>
</feature>
<accession>A0ABW3D3Q6</accession>
<reference evidence="4" key="1">
    <citation type="journal article" date="2019" name="Int. J. Syst. Evol. Microbiol.">
        <title>The Global Catalogue of Microorganisms (GCM) 10K type strain sequencing project: providing services to taxonomists for standard genome sequencing and annotation.</title>
        <authorList>
            <consortium name="The Broad Institute Genomics Platform"/>
            <consortium name="The Broad Institute Genome Sequencing Center for Infectious Disease"/>
            <person name="Wu L."/>
            <person name="Ma J."/>
        </authorList>
    </citation>
    <scope>NUCLEOTIDE SEQUENCE [LARGE SCALE GENOMIC DNA]</scope>
    <source>
        <strain evidence="4">CCUG 57263</strain>
    </source>
</reference>
<protein>
    <submittedName>
        <fullName evidence="3">DUF5590 domain-containing protein</fullName>
    </submittedName>
</protein>
<dbReference type="RefSeq" id="WP_150959828.1">
    <property type="nucleotide sequence ID" value="NZ_JBHTIU010000003.1"/>
</dbReference>
<comment type="caution">
    <text evidence="3">The sequence shown here is derived from an EMBL/GenBank/DDBJ whole genome shotgun (WGS) entry which is preliminary data.</text>
</comment>
<proteinExistence type="predicted"/>
<organism evidence="3 4">
    <name type="scientific">Paenibacillus residui</name>
    <dbReference type="NCBI Taxonomy" id="629724"/>
    <lineage>
        <taxon>Bacteria</taxon>
        <taxon>Bacillati</taxon>
        <taxon>Bacillota</taxon>
        <taxon>Bacilli</taxon>
        <taxon>Bacillales</taxon>
        <taxon>Paenibacillaceae</taxon>
        <taxon>Paenibacillus</taxon>
    </lineage>
</organism>
<evidence type="ECO:0000313" key="4">
    <source>
        <dbReference type="Proteomes" id="UP001597120"/>
    </source>
</evidence>
<keyword evidence="1" id="KW-1133">Transmembrane helix</keyword>
<evidence type="ECO:0000259" key="2">
    <source>
        <dbReference type="Pfam" id="PF17881"/>
    </source>
</evidence>
<evidence type="ECO:0000313" key="3">
    <source>
        <dbReference type="EMBL" id="MFD0867823.1"/>
    </source>
</evidence>
<feature type="transmembrane region" description="Helical" evidence="1">
    <location>
        <begin position="7"/>
        <end position="26"/>
    </location>
</feature>
<keyword evidence="4" id="KW-1185">Reference proteome</keyword>
<dbReference type="Pfam" id="PF17881">
    <property type="entry name" value="TseB"/>
    <property type="match status" value="1"/>
</dbReference>
<sequence length="163" mass="19174">MHYKKRIVWGSIAAVALLVFIAFRFYDAVRADLRLEKEQAVKTVLQETRIEQVDAVRPFVGDKPYMVVYGKSDRDEEMIAWVHEDGVDVKLAREGVSSETIREKMLAKNPEMDIVHINAGKMQDVFVWEVFYKQKEEAGERYYYDYYRFSDGSHLDTYRMAAR</sequence>
<dbReference type="Proteomes" id="UP001597120">
    <property type="component" value="Unassembled WGS sequence"/>
</dbReference>
<dbReference type="InterPro" id="IPR041401">
    <property type="entry name" value="TseB-like_dom"/>
</dbReference>
<evidence type="ECO:0000256" key="1">
    <source>
        <dbReference type="SAM" id="Phobius"/>
    </source>
</evidence>
<dbReference type="SUPFAM" id="SSF54403">
    <property type="entry name" value="Cystatin/monellin"/>
    <property type="match status" value="2"/>
</dbReference>
<gene>
    <name evidence="3" type="ORF">ACFQ03_01500</name>
</gene>
<dbReference type="InterPro" id="IPR046350">
    <property type="entry name" value="Cystatin_sf"/>
</dbReference>
<keyword evidence="1" id="KW-0812">Transmembrane</keyword>
<dbReference type="EMBL" id="JBHTIU010000003">
    <property type="protein sequence ID" value="MFD0867823.1"/>
    <property type="molecule type" value="Genomic_DNA"/>
</dbReference>